<dbReference type="SUPFAM" id="SSF56112">
    <property type="entry name" value="Protein kinase-like (PK-like)"/>
    <property type="match status" value="1"/>
</dbReference>
<reference evidence="23" key="1">
    <citation type="submission" date="2018-08" db="EMBL/GenBank/DDBJ databases">
        <authorList>
            <person name="Rossello M."/>
        </authorList>
    </citation>
    <scope>NUCLEOTIDE SEQUENCE [LARGE SCALE GENOMIC DNA]</scope>
    <source>
        <strain evidence="23">cv. Chinese Spring</strain>
    </source>
</reference>
<dbReference type="InterPro" id="IPR011009">
    <property type="entry name" value="Kinase-like_dom_sf"/>
</dbReference>
<keyword evidence="15 20" id="KW-0472">Membrane</keyword>
<dbReference type="Gramene" id="TraesSYM4D03G02473170.1">
    <property type="protein sequence ID" value="TraesSYM4D03G02473170.1"/>
    <property type="gene ID" value="TraesSYM4D03G02473170"/>
</dbReference>
<dbReference type="Gramene" id="TraesJAG4D03G02443280.1">
    <property type="protein sequence ID" value="TraesJAG4D03G02443280.1"/>
    <property type="gene ID" value="TraesJAG4D03G02443280"/>
</dbReference>
<accession>A0A3B6JFK0</accession>
<dbReference type="KEGG" id="taes:123096344"/>
<dbReference type="Gramene" id="TraesARI4D03G02484400.1">
    <property type="protein sequence ID" value="TraesARI4D03G02484400.1"/>
    <property type="gene ID" value="TraesARI4D03G02484400"/>
</dbReference>
<proteinExistence type="inferred from homology"/>
<feature type="domain" description="Protein kinase" evidence="22">
    <location>
        <begin position="365"/>
        <end position="651"/>
    </location>
</feature>
<keyword evidence="24" id="KW-1185">Reference proteome</keyword>
<keyword evidence="6" id="KW-0723">Serine/threonine-protein kinase</keyword>
<keyword evidence="17" id="KW-0325">Glycoprotein</keyword>
<dbReference type="InterPro" id="IPR017441">
    <property type="entry name" value="Protein_kinase_ATP_BS"/>
</dbReference>
<feature type="region of interest" description="Disordered" evidence="19">
    <location>
        <begin position="677"/>
        <end position="713"/>
    </location>
</feature>
<feature type="region of interest" description="Disordered" evidence="19">
    <location>
        <begin position="322"/>
        <end position="341"/>
    </location>
</feature>
<dbReference type="CDD" id="cd06899">
    <property type="entry name" value="lectin_legume_LecRK_Arcelin_ConA"/>
    <property type="match status" value="1"/>
</dbReference>
<evidence type="ECO:0000256" key="12">
    <source>
        <dbReference type="ARBA" id="ARBA00022777"/>
    </source>
</evidence>
<dbReference type="GO" id="GO:0005524">
    <property type="term" value="F:ATP binding"/>
    <property type="evidence" value="ECO:0007669"/>
    <property type="project" value="UniProtKB-UniRule"/>
</dbReference>
<evidence type="ECO:0000256" key="10">
    <source>
        <dbReference type="ARBA" id="ARBA00022734"/>
    </source>
</evidence>
<feature type="compositionally biased region" description="Polar residues" evidence="19">
    <location>
        <begin position="695"/>
        <end position="713"/>
    </location>
</feature>
<evidence type="ECO:0000256" key="19">
    <source>
        <dbReference type="SAM" id="MobiDB-lite"/>
    </source>
</evidence>
<keyword evidence="12" id="KW-0418">Kinase</keyword>
<organism evidence="23">
    <name type="scientific">Triticum aestivum</name>
    <name type="common">Wheat</name>
    <dbReference type="NCBI Taxonomy" id="4565"/>
    <lineage>
        <taxon>Eukaryota</taxon>
        <taxon>Viridiplantae</taxon>
        <taxon>Streptophyta</taxon>
        <taxon>Embryophyta</taxon>
        <taxon>Tracheophyta</taxon>
        <taxon>Spermatophyta</taxon>
        <taxon>Magnoliopsida</taxon>
        <taxon>Liliopsida</taxon>
        <taxon>Poales</taxon>
        <taxon>Poaceae</taxon>
        <taxon>BOP clade</taxon>
        <taxon>Pooideae</taxon>
        <taxon>Triticodae</taxon>
        <taxon>Triticeae</taxon>
        <taxon>Triticinae</taxon>
        <taxon>Triticum</taxon>
    </lineage>
</organism>
<feature type="compositionally biased region" description="Low complexity" evidence="19">
    <location>
        <begin position="677"/>
        <end position="694"/>
    </location>
</feature>
<dbReference type="GO" id="GO:0030246">
    <property type="term" value="F:carbohydrate binding"/>
    <property type="evidence" value="ECO:0007669"/>
    <property type="project" value="UniProtKB-KW"/>
</dbReference>
<evidence type="ECO:0000256" key="2">
    <source>
        <dbReference type="ARBA" id="ARBA00008536"/>
    </source>
</evidence>
<keyword evidence="16" id="KW-0675">Receptor</keyword>
<evidence type="ECO:0000256" key="4">
    <source>
        <dbReference type="ARBA" id="ARBA00012513"/>
    </source>
</evidence>
<dbReference type="EnsemblPlants" id="TraesCS4D02G102700.1">
    <property type="protein sequence ID" value="TraesCS4D02G102700.1"/>
    <property type="gene ID" value="TraesCS4D02G102700"/>
</dbReference>
<dbReference type="Gramene" id="TraesCS4D02G102700.1">
    <property type="protein sequence ID" value="TraesCS4D02G102700.1"/>
    <property type="gene ID" value="TraesCS4D02G102700"/>
</dbReference>
<feature type="compositionally biased region" description="Acidic residues" evidence="19">
    <location>
        <begin position="326"/>
        <end position="341"/>
    </location>
</feature>
<feature type="transmembrane region" description="Helical" evidence="20">
    <location>
        <begin position="290"/>
        <end position="313"/>
    </location>
</feature>
<dbReference type="PROSITE" id="PS00307">
    <property type="entry name" value="LECTIN_LEGUME_BETA"/>
    <property type="match status" value="1"/>
</dbReference>
<keyword evidence="7" id="KW-0808">Transferase</keyword>
<dbReference type="Gramene" id="TraesKAR4D01G0061720.1">
    <property type="protein sequence ID" value="cds.TraesKAR4D01G0061720.1"/>
    <property type="gene ID" value="TraesKAR4D01G0061720"/>
</dbReference>
<dbReference type="RefSeq" id="XP_044373982.1">
    <property type="nucleotide sequence ID" value="XM_044518047.1"/>
</dbReference>
<dbReference type="GO" id="GO:0005886">
    <property type="term" value="C:plasma membrane"/>
    <property type="evidence" value="ECO:0000318"/>
    <property type="project" value="GO_Central"/>
</dbReference>
<dbReference type="GO" id="GO:0004674">
    <property type="term" value="F:protein serine/threonine kinase activity"/>
    <property type="evidence" value="ECO:0007669"/>
    <property type="project" value="UniProtKB-KW"/>
</dbReference>
<dbReference type="FunFam" id="3.30.200.20:FF:000168">
    <property type="entry name" value="L-type lectin-domain containing receptor kinase IX.1"/>
    <property type="match status" value="1"/>
</dbReference>
<evidence type="ECO:0000256" key="6">
    <source>
        <dbReference type="ARBA" id="ARBA00022527"/>
    </source>
</evidence>
<comment type="similarity">
    <text evidence="2">In the N-terminal section; belongs to the leguminous lectin family.</text>
</comment>
<evidence type="ECO:0000313" key="24">
    <source>
        <dbReference type="Proteomes" id="UP000019116"/>
    </source>
</evidence>
<evidence type="ECO:0000256" key="18">
    <source>
        <dbReference type="PROSITE-ProRule" id="PRU10141"/>
    </source>
</evidence>
<evidence type="ECO:0000256" key="15">
    <source>
        <dbReference type="ARBA" id="ARBA00023136"/>
    </source>
</evidence>
<protein>
    <recommendedName>
        <fullName evidence="4">non-specific serine/threonine protein kinase</fullName>
        <ecNumber evidence="4">2.7.11.1</ecNumber>
    </recommendedName>
</protein>
<keyword evidence="9 21" id="KW-0732">Signal</keyword>
<dbReference type="CDD" id="cd14066">
    <property type="entry name" value="STKc_IRAK"/>
    <property type="match status" value="1"/>
</dbReference>
<evidence type="ECO:0000256" key="11">
    <source>
        <dbReference type="ARBA" id="ARBA00022741"/>
    </source>
</evidence>
<evidence type="ECO:0000256" key="3">
    <source>
        <dbReference type="ARBA" id="ARBA00010217"/>
    </source>
</evidence>
<evidence type="ECO:0000256" key="14">
    <source>
        <dbReference type="ARBA" id="ARBA00022989"/>
    </source>
</evidence>
<dbReference type="Proteomes" id="UP000019116">
    <property type="component" value="Chromosome 4D"/>
</dbReference>
<name>A0A3B6JFK0_WHEAT</name>
<evidence type="ECO:0000256" key="16">
    <source>
        <dbReference type="ARBA" id="ARBA00023170"/>
    </source>
</evidence>
<dbReference type="Gramene" id="TraesNOR4D03G02463550.1">
    <property type="protein sequence ID" value="TraesNOR4D03G02463550.1"/>
    <property type="gene ID" value="TraesNOR4D03G02463550"/>
</dbReference>
<dbReference type="AlphaFoldDB" id="A0A3B6JFK0"/>
<dbReference type="Pfam" id="PF00069">
    <property type="entry name" value="Pkinase"/>
    <property type="match status" value="1"/>
</dbReference>
<dbReference type="SUPFAM" id="SSF49899">
    <property type="entry name" value="Concanavalin A-like lectins/glucanases"/>
    <property type="match status" value="1"/>
</dbReference>
<evidence type="ECO:0000256" key="7">
    <source>
        <dbReference type="ARBA" id="ARBA00022679"/>
    </source>
</evidence>
<dbReference type="OMA" id="CYLAPAP"/>
<dbReference type="FunFam" id="1.10.510.10:FF:000240">
    <property type="entry name" value="Lectin-domain containing receptor kinase A4.3"/>
    <property type="match status" value="1"/>
</dbReference>
<evidence type="ECO:0000256" key="17">
    <source>
        <dbReference type="ARBA" id="ARBA00023180"/>
    </source>
</evidence>
<sequence length="713" mass="77052">MAEITPVATCAFLLVFCVCCHLPPPAASLFFNYSTFSSQDQKDFRIEGDASFSVGWIDVSANKFAGIGNSAGRVSYNAQPMLLWDKATGQVASFTTRFSFAIGIPNINNKGKGMTFFLAGYPSVLPYDSYGFDLGLTNQSTSASATGDNRFVAVEFDTFNDTQVSDPDATYDHLGIDVNSVRSVVTKSLPSFSLMGNMTALIQYDNVSSLLSLTLWLGDGRGRNYSLSSKVDLKSALPEQVAVGFSAGTSSSVELHQLSSWYFNSSLEPKAVTVAPPSPGSGSGSHSSGVIAGASAGATLFLVLIIVAAVILISLRGNKKKKREVEEEDMGSEDEDGDPAVEIEMGSTGPRRFPYQELVDATRNFAAEEKLGQGGFGAVYRGNLREPRLAVAIKRFSKDSSMQGKREYTSEINVISKLRHRNLVQLVGWCHGRNELLLVYELMPHRSLDIHLHGKGTFLTWPMRMKIVTGLGSALLYLHEEWEQCVVHRDIKPSNVMLDESFGAKLGDFGLARFIDHAVGTQTMTAVSGTPGYVDPQSMITGRASAESDVYSFGILLLEVACGRRPVSLLHDPAEKNGLFRLVEWVWDLYGRGALLDGADERLDGEYDRAEVERVMVAGLWCAHPDPSARPSMRAAMAVLQSKDANQLPVLPASMPVPTYGPLVSLPSGLSSFSVTQSTSTSTSGYGTHTSTSSDVSTIGSKDSSSLLKHQYS</sequence>
<feature type="binding site" evidence="18">
    <location>
        <position position="394"/>
    </location>
    <ligand>
        <name>ATP</name>
        <dbReference type="ChEBI" id="CHEBI:30616"/>
    </ligand>
</feature>
<evidence type="ECO:0000256" key="9">
    <source>
        <dbReference type="ARBA" id="ARBA00022729"/>
    </source>
</evidence>
<dbReference type="Gramene" id="TraesCS4D03G0203500.1">
    <property type="protein sequence ID" value="TraesCS4D03G0203500.1.CDS"/>
    <property type="gene ID" value="TraesCS4D03G0203500"/>
</dbReference>
<dbReference type="PANTHER" id="PTHR27007">
    <property type="match status" value="1"/>
</dbReference>
<dbReference type="InterPro" id="IPR019825">
    <property type="entry name" value="Lectin_legB_Mn/Ca_BS"/>
</dbReference>
<dbReference type="InterPro" id="IPR050528">
    <property type="entry name" value="L-type_Lectin-RKs"/>
</dbReference>
<comment type="subcellular location">
    <subcellularLocation>
        <location evidence="1">Cell membrane</location>
        <topology evidence="1">Single-pass type I membrane protein</topology>
    </subcellularLocation>
</comment>
<dbReference type="STRING" id="4565.A0A3B6JFK0"/>
<dbReference type="GeneID" id="123096344"/>
<dbReference type="Pfam" id="PF00139">
    <property type="entry name" value="Lectin_legB"/>
    <property type="match status" value="1"/>
</dbReference>
<comment type="similarity">
    <text evidence="3">In the C-terminal section; belongs to the protein kinase superfamily. Ser/Thr protein kinase family.</text>
</comment>
<dbReference type="FunFam" id="2.60.120.200:FF:000188">
    <property type="entry name" value="Os08g0124000 protein"/>
    <property type="match status" value="1"/>
</dbReference>
<dbReference type="GO" id="GO:0002229">
    <property type="term" value="P:defense response to oomycetes"/>
    <property type="evidence" value="ECO:0007669"/>
    <property type="project" value="UniProtKB-ARBA"/>
</dbReference>
<dbReference type="InterPro" id="IPR013320">
    <property type="entry name" value="ConA-like_dom_sf"/>
</dbReference>
<dbReference type="Gramene" id="TraesJUL4D03G02464730.1">
    <property type="protein sequence ID" value="TraesJUL4D03G02464730.1"/>
    <property type="gene ID" value="TraesJUL4D03G02464730"/>
</dbReference>
<dbReference type="Gene3D" id="3.30.200.20">
    <property type="entry name" value="Phosphorylase Kinase, domain 1"/>
    <property type="match status" value="1"/>
</dbReference>
<dbReference type="Gramene" id="TraesPARA_EIv1.0_1428880.1">
    <property type="protein sequence ID" value="TraesPARA_EIv1.0_1428880.1.CDS"/>
    <property type="gene ID" value="TraesPARA_EIv1.0_1428880"/>
</dbReference>
<evidence type="ECO:0000256" key="13">
    <source>
        <dbReference type="ARBA" id="ARBA00022840"/>
    </source>
</evidence>
<dbReference type="Gramene" id="TraesCLE_scaffold_024408_01G000100.1">
    <property type="protein sequence ID" value="TraesCLE_scaffold_024408_01G000100.1"/>
    <property type="gene ID" value="TraesCLE_scaffold_024408_01G000100"/>
</dbReference>
<dbReference type="Gramene" id="TraesROB_scaffold_021874_01G000700.1">
    <property type="protein sequence ID" value="TraesROB_scaffold_021874_01G000700.1"/>
    <property type="gene ID" value="TraesROB_scaffold_021874_01G000700"/>
</dbReference>
<dbReference type="PROSITE" id="PS50011">
    <property type="entry name" value="PROTEIN_KINASE_DOM"/>
    <property type="match status" value="1"/>
</dbReference>
<feature type="signal peptide" evidence="21">
    <location>
        <begin position="1"/>
        <end position="28"/>
    </location>
</feature>
<evidence type="ECO:0000313" key="23">
    <source>
        <dbReference type="EnsemblPlants" id="TraesCS4D02G102700.1"/>
    </source>
</evidence>
<evidence type="ECO:0000256" key="5">
    <source>
        <dbReference type="ARBA" id="ARBA00022475"/>
    </source>
</evidence>
<dbReference type="InterPro" id="IPR001220">
    <property type="entry name" value="Legume_lectin_dom"/>
</dbReference>
<keyword evidence="10" id="KW-0430">Lectin</keyword>
<dbReference type="PROSITE" id="PS00107">
    <property type="entry name" value="PROTEIN_KINASE_ATP"/>
    <property type="match status" value="1"/>
</dbReference>
<keyword evidence="13 18" id="KW-0067">ATP-binding</keyword>
<dbReference type="PaxDb" id="4565-Traes_4DS_DE14905E2.1"/>
<dbReference type="Gene3D" id="1.10.510.10">
    <property type="entry name" value="Transferase(Phosphotransferase) domain 1"/>
    <property type="match status" value="1"/>
</dbReference>
<reference evidence="23" key="2">
    <citation type="submission" date="2018-10" db="UniProtKB">
        <authorList>
            <consortium name="EnsemblPlants"/>
        </authorList>
    </citation>
    <scope>IDENTIFICATION</scope>
</reference>
<dbReference type="Gramene" id="TraesCAD_scaffold_028307_01G000700.1">
    <property type="protein sequence ID" value="TraesCAD_scaffold_028307_01G000700.1"/>
    <property type="gene ID" value="TraesCAD_scaffold_028307_01G000700"/>
</dbReference>
<evidence type="ECO:0000259" key="22">
    <source>
        <dbReference type="PROSITE" id="PS50011"/>
    </source>
</evidence>
<dbReference type="SMART" id="SM00220">
    <property type="entry name" value="S_TKc"/>
    <property type="match status" value="1"/>
</dbReference>
<dbReference type="Gramene" id="TraesMAC4D03G02443950.1">
    <property type="protein sequence ID" value="TraesMAC4D03G02443950.1"/>
    <property type="gene ID" value="TraesMAC4D03G02443950"/>
</dbReference>
<keyword evidence="11 18" id="KW-0547">Nucleotide-binding</keyword>
<dbReference type="OrthoDB" id="664066at2759"/>
<dbReference type="Gramene" id="TraesLDM4D03G02447940.1">
    <property type="protein sequence ID" value="TraesLDM4D03G02447940.1"/>
    <property type="gene ID" value="TraesLDM4D03G02447940"/>
</dbReference>
<evidence type="ECO:0000256" key="20">
    <source>
        <dbReference type="SAM" id="Phobius"/>
    </source>
</evidence>
<keyword evidence="8 20" id="KW-0812">Transmembrane</keyword>
<gene>
    <name evidence="23" type="primary">LOC123096344</name>
</gene>
<evidence type="ECO:0000256" key="1">
    <source>
        <dbReference type="ARBA" id="ARBA00004251"/>
    </source>
</evidence>
<dbReference type="InterPro" id="IPR000719">
    <property type="entry name" value="Prot_kinase_dom"/>
</dbReference>
<dbReference type="InterPro" id="IPR008271">
    <property type="entry name" value="Ser/Thr_kinase_AS"/>
</dbReference>
<feature type="chain" id="PRO_5043175948" description="non-specific serine/threonine protein kinase" evidence="21">
    <location>
        <begin position="29"/>
        <end position="713"/>
    </location>
</feature>
<dbReference type="Gramene" id="TraesLAC4D03G02399060.1">
    <property type="protein sequence ID" value="TraesLAC4D03G02399060.1"/>
    <property type="gene ID" value="TraesLAC4D03G02399060"/>
</dbReference>
<dbReference type="SMR" id="A0A3B6JFK0"/>
<dbReference type="Gramene" id="TraesWEE_scaffold_079369_01G000100.1">
    <property type="protein sequence ID" value="TraesWEE_scaffold_079369_01G000100.1"/>
    <property type="gene ID" value="TraesWEE_scaffold_079369_01G000100"/>
</dbReference>
<keyword evidence="5" id="KW-1003">Cell membrane</keyword>
<dbReference type="Gene3D" id="2.60.120.200">
    <property type="match status" value="1"/>
</dbReference>
<evidence type="ECO:0000256" key="21">
    <source>
        <dbReference type="SAM" id="SignalP"/>
    </source>
</evidence>
<keyword evidence="14 20" id="KW-1133">Transmembrane helix</keyword>
<dbReference type="Gramene" id="TraesSTA4D03G02440970.1">
    <property type="protein sequence ID" value="TraesSTA4D03G02440970.1"/>
    <property type="gene ID" value="TraesSTA4D03G02440970"/>
</dbReference>
<dbReference type="EC" id="2.7.11.1" evidence="4"/>
<dbReference type="PROSITE" id="PS00108">
    <property type="entry name" value="PROTEIN_KINASE_ST"/>
    <property type="match status" value="1"/>
</dbReference>
<evidence type="ECO:0000256" key="8">
    <source>
        <dbReference type="ARBA" id="ARBA00022692"/>
    </source>
</evidence>